<dbReference type="InterPro" id="IPR029056">
    <property type="entry name" value="Ribokinase-like"/>
</dbReference>
<evidence type="ECO:0000259" key="5">
    <source>
        <dbReference type="Pfam" id="PF00294"/>
    </source>
</evidence>
<organism evidence="7 8">
    <name type="scientific">Bifidobacterium vespertilionis</name>
    <dbReference type="NCBI Taxonomy" id="2562524"/>
    <lineage>
        <taxon>Bacteria</taxon>
        <taxon>Bacillati</taxon>
        <taxon>Actinomycetota</taxon>
        <taxon>Actinomycetes</taxon>
        <taxon>Bifidobacteriales</taxon>
        <taxon>Bifidobacteriaceae</taxon>
        <taxon>Bifidobacterium</taxon>
    </lineage>
</organism>
<evidence type="ECO:0000256" key="1">
    <source>
        <dbReference type="ARBA" id="ARBA00010688"/>
    </source>
</evidence>
<dbReference type="OrthoDB" id="9808601at2"/>
<feature type="region of interest" description="Disordered" evidence="4">
    <location>
        <begin position="310"/>
        <end position="329"/>
    </location>
</feature>
<dbReference type="SUPFAM" id="SSF53613">
    <property type="entry name" value="Ribokinase-like"/>
    <property type="match status" value="1"/>
</dbReference>
<reference evidence="8 9" key="1">
    <citation type="journal article" date="2019" name="Syst. Appl. Microbiol.">
        <title>Characterization of Bifidobacterium species in feaces of the Egyptian fruit bat: Description of B. vespertilionis sp. nov. and B. rousetti sp. nov.</title>
        <authorList>
            <person name="Modesto M."/>
            <person name="Satti M."/>
            <person name="Watanabe K."/>
            <person name="Puglisi E."/>
            <person name="Morelli L."/>
            <person name="Huang C.-H."/>
            <person name="Liou J.-S."/>
            <person name="Miyashita M."/>
            <person name="Tamura T."/>
            <person name="Saito S."/>
            <person name="Mori K."/>
            <person name="Huang L."/>
            <person name="Sciavilla P."/>
            <person name="Sandri C."/>
            <person name="Spiezio C."/>
            <person name="Vitali F."/>
            <person name="Cavalieri D."/>
            <person name="Perpetuini G."/>
            <person name="Tofalo R."/>
            <person name="Bonetti A."/>
            <person name="Arita M."/>
            <person name="Mattarelli P."/>
        </authorList>
    </citation>
    <scope>NUCLEOTIDE SEQUENCE [LARGE SCALE GENOMIC DNA]</scope>
    <source>
        <strain evidence="6 9">RST16</strain>
        <strain evidence="7 8">RST8</strain>
    </source>
</reference>
<dbReference type="GO" id="GO:0016301">
    <property type="term" value="F:kinase activity"/>
    <property type="evidence" value="ECO:0007669"/>
    <property type="project" value="UniProtKB-KW"/>
</dbReference>
<accession>A0A5J5DUN7</accession>
<evidence type="ECO:0000313" key="6">
    <source>
        <dbReference type="EMBL" id="KAA8819576.1"/>
    </source>
</evidence>
<protein>
    <submittedName>
        <fullName evidence="7">Sugar kinase</fullName>
    </submittedName>
</protein>
<dbReference type="EMBL" id="RZOA01000009">
    <property type="protein sequence ID" value="KAA8823416.1"/>
    <property type="molecule type" value="Genomic_DNA"/>
</dbReference>
<evidence type="ECO:0000313" key="8">
    <source>
        <dbReference type="Proteomes" id="UP000345527"/>
    </source>
</evidence>
<dbReference type="Pfam" id="PF00294">
    <property type="entry name" value="PfkB"/>
    <property type="match status" value="1"/>
</dbReference>
<feature type="compositionally biased region" description="Basic and acidic residues" evidence="4">
    <location>
        <begin position="319"/>
        <end position="329"/>
    </location>
</feature>
<comment type="caution">
    <text evidence="7">The sequence shown here is derived from an EMBL/GenBank/DDBJ whole genome shotgun (WGS) entry which is preliminary data.</text>
</comment>
<dbReference type="PANTHER" id="PTHR43320:SF2">
    <property type="entry name" value="2-DEHYDRO-3-DEOXYGLUCONOKINASE_2-DEHYDRO-3-DEOXYGALACTONOKINASE"/>
    <property type="match status" value="1"/>
</dbReference>
<feature type="domain" description="Carbohydrate kinase PfkB" evidence="5">
    <location>
        <begin position="16"/>
        <end position="314"/>
    </location>
</feature>
<dbReference type="InterPro" id="IPR052700">
    <property type="entry name" value="Carb_kinase_PfkB-like"/>
</dbReference>
<evidence type="ECO:0000256" key="3">
    <source>
        <dbReference type="ARBA" id="ARBA00022777"/>
    </source>
</evidence>
<dbReference type="RefSeq" id="WP_150353949.1">
    <property type="nucleotide sequence ID" value="NZ_RZNZ01000010.1"/>
</dbReference>
<evidence type="ECO:0000313" key="9">
    <source>
        <dbReference type="Proteomes" id="UP000374630"/>
    </source>
</evidence>
<name>A0A5J5DUN7_9BIFI</name>
<proteinExistence type="inferred from homology"/>
<dbReference type="PANTHER" id="PTHR43320">
    <property type="entry name" value="SUGAR KINASE"/>
    <property type="match status" value="1"/>
</dbReference>
<dbReference type="EMBL" id="RZNZ01000010">
    <property type="protein sequence ID" value="KAA8819576.1"/>
    <property type="molecule type" value="Genomic_DNA"/>
</dbReference>
<evidence type="ECO:0000256" key="4">
    <source>
        <dbReference type="SAM" id="MobiDB-lite"/>
    </source>
</evidence>
<evidence type="ECO:0000256" key="2">
    <source>
        <dbReference type="ARBA" id="ARBA00022679"/>
    </source>
</evidence>
<dbReference type="AlphaFoldDB" id="A0A5J5DUN7"/>
<dbReference type="Proteomes" id="UP000345527">
    <property type="component" value="Unassembled WGS sequence"/>
</dbReference>
<evidence type="ECO:0000313" key="7">
    <source>
        <dbReference type="EMBL" id="KAA8823416.1"/>
    </source>
</evidence>
<dbReference type="InterPro" id="IPR011611">
    <property type="entry name" value="PfkB_dom"/>
</dbReference>
<keyword evidence="3 7" id="KW-0418">Kinase</keyword>
<keyword evidence="2" id="KW-0808">Transferase</keyword>
<dbReference type="CDD" id="cd01166">
    <property type="entry name" value="KdgK"/>
    <property type="match status" value="1"/>
</dbReference>
<comment type="similarity">
    <text evidence="1">Belongs to the carbohydrate kinase PfkB family.</text>
</comment>
<gene>
    <name evidence="7" type="ORF">EM848_05590</name>
    <name evidence="6" type="ORF">EMO90_08040</name>
</gene>
<keyword evidence="9" id="KW-1185">Reference proteome</keyword>
<dbReference type="Gene3D" id="3.40.1190.20">
    <property type="match status" value="1"/>
</dbReference>
<dbReference type="Proteomes" id="UP000374630">
    <property type="component" value="Unassembled WGS sequence"/>
</dbReference>
<sequence>MTTNADFTVEGIRPGKVLLVGEAMALFTAMEEGDLGAVDTFNASVAGAELNVCVGLARLGQKPVYMTKLAPDPFGDRIRAFMERNAIDTSLVTIDNTRPTGFMMKSKVSHGDPKTYYWRKGSAASTMGPEDVDAVDFDGISVVHLTGILPPLSETTLAAAHELVKQARAHGAFVSFDPNLRPAIWPSLDLMRDTLRELASQADLVLPGIGEGRELFGAETIEDTAKAFIDNGAKVAVVKDGPKGAYATNGTESVYVPGFVVDTVVDTVGAGDGFAAGTLSALLEGKSIAEAMERGCALGAIQTQFVSDNEGLPTPSELEAFKASHDRAN</sequence>